<dbReference type="InterPro" id="IPR013767">
    <property type="entry name" value="PAS_fold"/>
</dbReference>
<dbReference type="InterPro" id="IPR004358">
    <property type="entry name" value="Sig_transdc_His_kin-like_C"/>
</dbReference>
<dbReference type="InterPro" id="IPR011006">
    <property type="entry name" value="CheY-like_superfamily"/>
</dbReference>
<feature type="transmembrane region" description="Helical" evidence="8">
    <location>
        <begin position="41"/>
        <end position="60"/>
    </location>
</feature>
<feature type="domain" description="PAS" evidence="11">
    <location>
        <begin position="251"/>
        <end position="324"/>
    </location>
</feature>
<dbReference type="InterPro" id="IPR003661">
    <property type="entry name" value="HisK_dim/P_dom"/>
</dbReference>
<dbReference type="SUPFAM" id="SSF55785">
    <property type="entry name" value="PYP-like sensor domain (PAS domain)"/>
    <property type="match status" value="3"/>
</dbReference>
<dbReference type="SUPFAM" id="SSF47384">
    <property type="entry name" value="Homodimeric domain of signal transducing histidine kinase"/>
    <property type="match status" value="1"/>
</dbReference>
<evidence type="ECO:0000313" key="14">
    <source>
        <dbReference type="Proteomes" id="UP000317421"/>
    </source>
</evidence>
<comment type="caution">
    <text evidence="13">The sequence shown here is derived from an EMBL/GenBank/DDBJ whole genome shotgun (WGS) entry which is preliminary data.</text>
</comment>
<evidence type="ECO:0000259" key="12">
    <source>
        <dbReference type="PROSITE" id="PS50113"/>
    </source>
</evidence>
<dbReference type="FunFam" id="3.30.450.20:FF:000099">
    <property type="entry name" value="Sensory box sensor histidine kinase"/>
    <property type="match status" value="1"/>
</dbReference>
<dbReference type="InterPro" id="IPR001789">
    <property type="entry name" value="Sig_transdc_resp-reg_receiver"/>
</dbReference>
<dbReference type="Gene3D" id="3.30.450.20">
    <property type="entry name" value="PAS domain"/>
    <property type="match status" value="3"/>
</dbReference>
<dbReference type="Pfam" id="PF00072">
    <property type="entry name" value="Response_reg"/>
    <property type="match status" value="1"/>
</dbReference>
<dbReference type="SMART" id="SM00387">
    <property type="entry name" value="HATPase_c"/>
    <property type="match status" value="1"/>
</dbReference>
<comment type="catalytic activity">
    <reaction evidence="1">
        <text>ATP + protein L-histidine = ADP + protein N-phospho-L-histidine.</text>
        <dbReference type="EC" id="2.7.13.3"/>
    </reaction>
</comment>
<sequence>MSLTSQPRYDTHAALPTQTAPSTSAGADRTVAPPTAGGERWFLVAAALICLLVAGIALTLDNIRRLNDDADWVAHSHEVMDAVAGLRTRLYEAEARQRTFLLTGAGDIDSDLIGVFNAARNEIQRFKSLTVDNASQQDRVAAISDDVEALQAALRVSRDEGRDLGGLVPEADLADANRLAGAIALRLREADTEERLILQSRIRARRGSFRNALVVGLSSGLLAVLGVMAFLWAINRNLRMKTRAAAAVAQQRELYRVTLASIGDATITTDPDGIVTGMNAVAEKLTGWPVADALTRPLDEVFAIVDETTREPIVSPARRAIEESRVVDLEVNAVLIARDGTEIAIDDSAAPIRSTSGEIEGSVLVFRDVRERRQAEIETGENLAAARVLAAIVESSNTAIISKSLDGVIRSWNSAAERLFGYPPEEAIGQPIYLIVPPDKFSEEAHILACLRAGERLEYLETERMTKDGERIQVSLTVSPVFDDHGRVIGASKIARDITEEKRSELALLESEDRFRTLADNMSQLAWMADPKGSLFWYNKRWYDYTGTTLEEMQGWGWRAVQHPDHVDRVVEKVQRHWDTGEVWEDTFPLKSKDGEYRWFLSRALPIRNEAGQIVRWLGTNTDITEQRTAELALKEADERKNEFLAMLAHELRNPLAPICYGLDLIAREQAYDAEQLDVVRHQVDQMVRLIDDLLDVSRIMRGKIELRRSVLDLTALVERTAAGVEGVVRQRDQGLRVSVPEGPVWVNADTVRLSQVIGNLLNNASKYSNSGAQIDLRLEATPDKAVVSVTDNGIGIDANLLPQVFDLFTQADHSIDRSQGGLGIGLTVVKQLVELHRGTVSVHSAGTGLGSTFTVEMPLSEPKGEEAAEAAAERVPTLSLSPLRVLVVDDNVGATWMLTKLMEKLGDHEIRSAHDGPSALERAIEWRPHAALLDIGLPGMDGFELAAAIRADDRVASAYLVALTGYGQEDDRIRSQQAGFDRHLVKPASADDLEQFLHDAAAHLEALGAPADATPGSDSREGVAGG</sequence>
<dbReference type="PROSITE" id="PS50109">
    <property type="entry name" value="HIS_KIN"/>
    <property type="match status" value="1"/>
</dbReference>
<evidence type="ECO:0000256" key="2">
    <source>
        <dbReference type="ARBA" id="ARBA00012438"/>
    </source>
</evidence>
<keyword evidence="4 13" id="KW-0808">Transferase</keyword>
<dbReference type="InterPro" id="IPR036890">
    <property type="entry name" value="HATPase_C_sf"/>
</dbReference>
<dbReference type="SMART" id="SM00388">
    <property type="entry name" value="HisKA"/>
    <property type="match status" value="1"/>
</dbReference>
<feature type="compositionally biased region" description="Polar residues" evidence="7">
    <location>
        <begin position="16"/>
        <end position="25"/>
    </location>
</feature>
<feature type="domain" description="PAS" evidence="11">
    <location>
        <begin position="511"/>
        <end position="581"/>
    </location>
</feature>
<proteinExistence type="predicted"/>
<keyword evidence="5 13" id="KW-0418">Kinase</keyword>
<dbReference type="GO" id="GO:0006355">
    <property type="term" value="P:regulation of DNA-templated transcription"/>
    <property type="evidence" value="ECO:0007669"/>
    <property type="project" value="InterPro"/>
</dbReference>
<feature type="domain" description="PAS" evidence="11">
    <location>
        <begin position="385"/>
        <end position="439"/>
    </location>
</feature>
<organism evidence="13 14">
    <name type="scientific">Botrimarina colliarenosi</name>
    <dbReference type="NCBI Taxonomy" id="2528001"/>
    <lineage>
        <taxon>Bacteria</taxon>
        <taxon>Pseudomonadati</taxon>
        <taxon>Planctomycetota</taxon>
        <taxon>Planctomycetia</taxon>
        <taxon>Pirellulales</taxon>
        <taxon>Lacipirellulaceae</taxon>
        <taxon>Botrimarina</taxon>
    </lineage>
</organism>
<dbReference type="Gene3D" id="3.30.565.10">
    <property type="entry name" value="Histidine kinase-like ATPase, C-terminal domain"/>
    <property type="match status" value="1"/>
</dbReference>
<evidence type="ECO:0000256" key="6">
    <source>
        <dbReference type="PROSITE-ProRule" id="PRU00169"/>
    </source>
</evidence>
<keyword evidence="8" id="KW-0812">Transmembrane</keyword>
<dbReference type="CDD" id="cd00130">
    <property type="entry name" value="PAS"/>
    <property type="match status" value="3"/>
</dbReference>
<dbReference type="Gene3D" id="1.10.287.130">
    <property type="match status" value="1"/>
</dbReference>
<dbReference type="InterPro" id="IPR000700">
    <property type="entry name" value="PAS-assoc_C"/>
</dbReference>
<dbReference type="SMART" id="SM00448">
    <property type="entry name" value="REC"/>
    <property type="match status" value="1"/>
</dbReference>
<feature type="transmembrane region" description="Helical" evidence="8">
    <location>
        <begin position="211"/>
        <end position="234"/>
    </location>
</feature>
<feature type="domain" description="Response regulatory" evidence="10">
    <location>
        <begin position="885"/>
        <end position="1002"/>
    </location>
</feature>
<keyword evidence="8" id="KW-1133">Transmembrane helix</keyword>
<evidence type="ECO:0000256" key="5">
    <source>
        <dbReference type="ARBA" id="ARBA00022777"/>
    </source>
</evidence>
<dbReference type="SMART" id="SM00091">
    <property type="entry name" value="PAS"/>
    <property type="match status" value="3"/>
</dbReference>
<dbReference type="EMBL" id="SJPR01000001">
    <property type="protein sequence ID" value="TWU00636.1"/>
    <property type="molecule type" value="Genomic_DNA"/>
</dbReference>
<dbReference type="Gene3D" id="3.40.50.2300">
    <property type="match status" value="1"/>
</dbReference>
<evidence type="ECO:0000256" key="3">
    <source>
        <dbReference type="ARBA" id="ARBA00022553"/>
    </source>
</evidence>
<dbReference type="InterPro" id="IPR003594">
    <property type="entry name" value="HATPase_dom"/>
</dbReference>
<dbReference type="InterPro" id="IPR035965">
    <property type="entry name" value="PAS-like_dom_sf"/>
</dbReference>
<feature type="domain" description="PAC" evidence="12">
    <location>
        <begin position="458"/>
        <end position="510"/>
    </location>
</feature>
<keyword evidence="8" id="KW-0472">Membrane</keyword>
<dbReference type="SUPFAM" id="SSF52172">
    <property type="entry name" value="CheY-like"/>
    <property type="match status" value="1"/>
</dbReference>
<dbReference type="FunFam" id="3.30.565.10:FF:000006">
    <property type="entry name" value="Sensor histidine kinase WalK"/>
    <property type="match status" value="1"/>
</dbReference>
<evidence type="ECO:0000259" key="9">
    <source>
        <dbReference type="PROSITE" id="PS50109"/>
    </source>
</evidence>
<evidence type="ECO:0000313" key="13">
    <source>
        <dbReference type="EMBL" id="TWU00636.1"/>
    </source>
</evidence>
<evidence type="ECO:0000256" key="7">
    <source>
        <dbReference type="SAM" id="MobiDB-lite"/>
    </source>
</evidence>
<dbReference type="NCBIfam" id="TIGR00229">
    <property type="entry name" value="sensory_box"/>
    <property type="match status" value="3"/>
</dbReference>
<dbReference type="SUPFAM" id="SSF55874">
    <property type="entry name" value="ATPase domain of HSP90 chaperone/DNA topoisomerase II/histidine kinase"/>
    <property type="match status" value="1"/>
</dbReference>
<evidence type="ECO:0000259" key="11">
    <source>
        <dbReference type="PROSITE" id="PS50112"/>
    </source>
</evidence>
<dbReference type="CDD" id="cd17580">
    <property type="entry name" value="REC_2_DhkD-like"/>
    <property type="match status" value="1"/>
</dbReference>
<dbReference type="GO" id="GO:0009927">
    <property type="term" value="F:histidine phosphotransfer kinase activity"/>
    <property type="evidence" value="ECO:0007669"/>
    <property type="project" value="TreeGrafter"/>
</dbReference>
<dbReference type="RefSeq" id="WP_197526341.1">
    <property type="nucleotide sequence ID" value="NZ_SJPR01000001.1"/>
</dbReference>
<dbReference type="Proteomes" id="UP000317421">
    <property type="component" value="Unassembled WGS sequence"/>
</dbReference>
<dbReference type="PROSITE" id="PS50110">
    <property type="entry name" value="RESPONSE_REGULATORY"/>
    <property type="match status" value="1"/>
</dbReference>
<reference evidence="13 14" key="1">
    <citation type="submission" date="2019-02" db="EMBL/GenBank/DDBJ databases">
        <title>Deep-cultivation of Planctomycetes and their phenomic and genomic characterization uncovers novel biology.</title>
        <authorList>
            <person name="Wiegand S."/>
            <person name="Jogler M."/>
            <person name="Boedeker C."/>
            <person name="Pinto D."/>
            <person name="Vollmers J."/>
            <person name="Rivas-Marin E."/>
            <person name="Kohn T."/>
            <person name="Peeters S.H."/>
            <person name="Heuer A."/>
            <person name="Rast P."/>
            <person name="Oberbeckmann S."/>
            <person name="Bunk B."/>
            <person name="Jeske O."/>
            <person name="Meyerdierks A."/>
            <person name="Storesund J.E."/>
            <person name="Kallscheuer N."/>
            <person name="Luecker S."/>
            <person name="Lage O.M."/>
            <person name="Pohl T."/>
            <person name="Merkel B.J."/>
            <person name="Hornburger P."/>
            <person name="Mueller R.-W."/>
            <person name="Bruemmer F."/>
            <person name="Labrenz M."/>
            <person name="Spormann A.M."/>
            <person name="Op Den Camp H."/>
            <person name="Overmann J."/>
            <person name="Amann R."/>
            <person name="Jetten M.S.M."/>
            <person name="Mascher T."/>
            <person name="Medema M.H."/>
            <person name="Devos D.P."/>
            <person name="Kaster A.-K."/>
            <person name="Ovreas L."/>
            <person name="Rohde M."/>
            <person name="Galperin M.Y."/>
            <person name="Jogler C."/>
        </authorList>
    </citation>
    <scope>NUCLEOTIDE SEQUENCE [LARGE SCALE GENOMIC DNA]</scope>
    <source>
        <strain evidence="13 14">Pla108</strain>
    </source>
</reference>
<dbReference type="Pfam" id="PF00512">
    <property type="entry name" value="HisKA"/>
    <property type="match status" value="1"/>
</dbReference>
<keyword evidence="3 6" id="KW-0597">Phosphoprotein</keyword>
<dbReference type="GO" id="GO:0000155">
    <property type="term" value="F:phosphorelay sensor kinase activity"/>
    <property type="evidence" value="ECO:0007669"/>
    <property type="project" value="InterPro"/>
</dbReference>
<dbReference type="PROSITE" id="PS50112">
    <property type="entry name" value="PAS"/>
    <property type="match status" value="3"/>
</dbReference>
<name>A0A5C6ANF3_9BACT</name>
<dbReference type="Pfam" id="PF00989">
    <property type="entry name" value="PAS"/>
    <property type="match status" value="2"/>
</dbReference>
<dbReference type="Pfam" id="PF08447">
    <property type="entry name" value="PAS_3"/>
    <property type="match status" value="1"/>
</dbReference>
<dbReference type="Pfam" id="PF05227">
    <property type="entry name" value="CHASE3"/>
    <property type="match status" value="1"/>
</dbReference>
<dbReference type="EC" id="2.7.13.3" evidence="2"/>
<feature type="modified residue" description="4-aspartylphosphate" evidence="6">
    <location>
        <position position="935"/>
    </location>
</feature>
<dbReference type="PANTHER" id="PTHR43047:SF72">
    <property type="entry name" value="OSMOSENSING HISTIDINE PROTEIN KINASE SLN1"/>
    <property type="match status" value="1"/>
</dbReference>
<evidence type="ECO:0000256" key="8">
    <source>
        <dbReference type="SAM" id="Phobius"/>
    </source>
</evidence>
<protein>
    <recommendedName>
        <fullName evidence="2">histidine kinase</fullName>
        <ecNumber evidence="2">2.7.13.3</ecNumber>
    </recommendedName>
</protein>
<dbReference type="InterPro" id="IPR005467">
    <property type="entry name" value="His_kinase_dom"/>
</dbReference>
<evidence type="ECO:0000256" key="1">
    <source>
        <dbReference type="ARBA" id="ARBA00000085"/>
    </source>
</evidence>
<dbReference type="CDD" id="cd00082">
    <property type="entry name" value="HisKA"/>
    <property type="match status" value="1"/>
</dbReference>
<feature type="domain" description="PAC" evidence="12">
    <location>
        <begin position="329"/>
        <end position="381"/>
    </location>
</feature>
<dbReference type="SMART" id="SM00086">
    <property type="entry name" value="PAC"/>
    <property type="match status" value="3"/>
</dbReference>
<dbReference type="InterPro" id="IPR036097">
    <property type="entry name" value="HisK_dim/P_sf"/>
</dbReference>
<dbReference type="InterPro" id="IPR007891">
    <property type="entry name" value="CHASE3"/>
</dbReference>
<evidence type="ECO:0000256" key="4">
    <source>
        <dbReference type="ARBA" id="ARBA00022679"/>
    </source>
</evidence>
<feature type="region of interest" description="Disordered" evidence="7">
    <location>
        <begin position="1"/>
        <end position="31"/>
    </location>
</feature>
<dbReference type="GO" id="GO:0005886">
    <property type="term" value="C:plasma membrane"/>
    <property type="evidence" value="ECO:0007669"/>
    <property type="project" value="TreeGrafter"/>
</dbReference>
<dbReference type="InterPro" id="IPR001610">
    <property type="entry name" value="PAC"/>
</dbReference>
<dbReference type="PANTHER" id="PTHR43047">
    <property type="entry name" value="TWO-COMPONENT HISTIDINE PROTEIN KINASE"/>
    <property type="match status" value="1"/>
</dbReference>
<dbReference type="PROSITE" id="PS50113">
    <property type="entry name" value="PAC"/>
    <property type="match status" value="3"/>
</dbReference>
<feature type="domain" description="PAC" evidence="12">
    <location>
        <begin position="584"/>
        <end position="636"/>
    </location>
</feature>
<gene>
    <name evidence="13" type="primary">todS</name>
    <name evidence="13" type="ORF">Pla108_15880</name>
</gene>
<dbReference type="InterPro" id="IPR013655">
    <property type="entry name" value="PAS_fold_3"/>
</dbReference>
<dbReference type="InterPro" id="IPR000014">
    <property type="entry name" value="PAS"/>
</dbReference>
<accession>A0A5C6ANF3</accession>
<dbReference type="Pfam" id="PF02518">
    <property type="entry name" value="HATPase_c"/>
    <property type="match status" value="1"/>
</dbReference>
<dbReference type="AlphaFoldDB" id="A0A5C6ANF3"/>
<feature type="domain" description="Histidine kinase" evidence="9">
    <location>
        <begin position="647"/>
        <end position="862"/>
    </location>
</feature>
<dbReference type="PRINTS" id="PR00344">
    <property type="entry name" value="BCTRLSENSOR"/>
</dbReference>
<evidence type="ECO:0000259" key="10">
    <source>
        <dbReference type="PROSITE" id="PS50110"/>
    </source>
</evidence>
<keyword evidence="14" id="KW-1185">Reference proteome</keyword>